<keyword evidence="5" id="KW-0378">Hydrolase</keyword>
<dbReference type="Gene3D" id="3.40.50.1820">
    <property type="entry name" value="alpha/beta hydrolase"/>
    <property type="match status" value="1"/>
</dbReference>
<comment type="similarity">
    <text evidence="1">Belongs to the AB hydrolase superfamily. AB hydrolase 2 family.</text>
</comment>
<dbReference type="PANTHER" id="PTHR10655">
    <property type="entry name" value="LYSOPHOSPHOLIPASE-RELATED"/>
    <property type="match status" value="1"/>
</dbReference>
<evidence type="ECO:0000256" key="1">
    <source>
        <dbReference type="ARBA" id="ARBA00006499"/>
    </source>
</evidence>
<proteinExistence type="inferred from homology"/>
<dbReference type="GeneID" id="54555878"/>
<feature type="region of interest" description="Disordered" evidence="2">
    <location>
        <begin position="411"/>
        <end position="445"/>
    </location>
</feature>
<dbReference type="InterPro" id="IPR050565">
    <property type="entry name" value="LYPA1-2/EST-like"/>
</dbReference>
<dbReference type="EMBL" id="ML986494">
    <property type="protein sequence ID" value="KAF2276158.1"/>
    <property type="molecule type" value="Genomic_DNA"/>
</dbReference>
<accession>A0A6A6JJJ4</accession>
<evidence type="ECO:0000259" key="3">
    <source>
        <dbReference type="Pfam" id="PF01636"/>
    </source>
</evidence>
<evidence type="ECO:0000313" key="6">
    <source>
        <dbReference type="Proteomes" id="UP000800097"/>
    </source>
</evidence>
<dbReference type="GO" id="GO:0008474">
    <property type="term" value="F:palmitoyl-(protein) hydrolase activity"/>
    <property type="evidence" value="ECO:0007669"/>
    <property type="project" value="TreeGrafter"/>
</dbReference>
<dbReference type="Pfam" id="PF01636">
    <property type="entry name" value="APH"/>
    <property type="match status" value="1"/>
</dbReference>
<feature type="domain" description="Phospholipase/carboxylesterase/thioesterase" evidence="4">
    <location>
        <begin position="474"/>
        <end position="534"/>
    </location>
</feature>
<feature type="domain" description="Aminoglycoside phosphotransferase" evidence="3">
    <location>
        <begin position="41"/>
        <end position="188"/>
    </location>
</feature>
<evidence type="ECO:0000313" key="5">
    <source>
        <dbReference type="EMBL" id="KAF2276158.1"/>
    </source>
</evidence>
<dbReference type="InterPro" id="IPR011009">
    <property type="entry name" value="Kinase-like_dom_sf"/>
</dbReference>
<evidence type="ECO:0000259" key="4">
    <source>
        <dbReference type="Pfam" id="PF02230"/>
    </source>
</evidence>
<dbReference type="GO" id="GO:0052689">
    <property type="term" value="F:carboxylic ester hydrolase activity"/>
    <property type="evidence" value="ECO:0007669"/>
    <property type="project" value="TreeGrafter"/>
</dbReference>
<dbReference type="GO" id="GO:0005737">
    <property type="term" value="C:cytoplasm"/>
    <property type="evidence" value="ECO:0007669"/>
    <property type="project" value="TreeGrafter"/>
</dbReference>
<reference evidence="5" key="1">
    <citation type="journal article" date="2020" name="Stud. Mycol.">
        <title>101 Dothideomycetes genomes: a test case for predicting lifestyles and emergence of pathogens.</title>
        <authorList>
            <person name="Haridas S."/>
            <person name="Albert R."/>
            <person name="Binder M."/>
            <person name="Bloem J."/>
            <person name="Labutti K."/>
            <person name="Salamov A."/>
            <person name="Andreopoulos B."/>
            <person name="Baker S."/>
            <person name="Barry K."/>
            <person name="Bills G."/>
            <person name="Bluhm B."/>
            <person name="Cannon C."/>
            <person name="Castanera R."/>
            <person name="Culley D."/>
            <person name="Daum C."/>
            <person name="Ezra D."/>
            <person name="Gonzalez J."/>
            <person name="Henrissat B."/>
            <person name="Kuo A."/>
            <person name="Liang C."/>
            <person name="Lipzen A."/>
            <person name="Lutzoni F."/>
            <person name="Magnuson J."/>
            <person name="Mondo S."/>
            <person name="Nolan M."/>
            <person name="Ohm R."/>
            <person name="Pangilinan J."/>
            <person name="Park H.-J."/>
            <person name="Ramirez L."/>
            <person name="Alfaro M."/>
            <person name="Sun H."/>
            <person name="Tritt A."/>
            <person name="Yoshinaga Y."/>
            <person name="Zwiers L.-H."/>
            <person name="Turgeon B."/>
            <person name="Goodwin S."/>
            <person name="Spatafora J."/>
            <person name="Crous P."/>
            <person name="Grigoriev I."/>
        </authorList>
    </citation>
    <scope>NUCLEOTIDE SEQUENCE</scope>
    <source>
        <strain evidence="5">CBS 379.55</strain>
    </source>
</reference>
<dbReference type="InterPro" id="IPR003140">
    <property type="entry name" value="PLipase/COase/thioEstase"/>
</dbReference>
<dbReference type="InterPro" id="IPR029058">
    <property type="entry name" value="AB_hydrolase_fold"/>
</dbReference>
<dbReference type="RefSeq" id="XP_033653697.1">
    <property type="nucleotide sequence ID" value="XM_033802703.1"/>
</dbReference>
<gene>
    <name evidence="5" type="ORF">EI97DRAFT_501436</name>
</gene>
<protein>
    <submittedName>
        <fullName evidence="5">Alpha/beta-hydrolase</fullName>
    </submittedName>
</protein>
<dbReference type="Pfam" id="PF02230">
    <property type="entry name" value="Abhydrolase_2"/>
    <property type="match status" value="2"/>
</dbReference>
<dbReference type="Proteomes" id="UP000800097">
    <property type="component" value="Unassembled WGS sequence"/>
</dbReference>
<dbReference type="AlphaFoldDB" id="A0A6A6JJJ4"/>
<feature type="compositionally biased region" description="Acidic residues" evidence="2">
    <location>
        <begin position="418"/>
        <end position="442"/>
    </location>
</feature>
<dbReference type="InterPro" id="IPR002575">
    <property type="entry name" value="Aminoglycoside_PTrfase"/>
</dbReference>
<evidence type="ECO:0000256" key="2">
    <source>
        <dbReference type="SAM" id="MobiDB-lite"/>
    </source>
</evidence>
<name>A0A6A6JJJ4_WESOR</name>
<organism evidence="5 6">
    <name type="scientific">Westerdykella ornata</name>
    <dbReference type="NCBI Taxonomy" id="318751"/>
    <lineage>
        <taxon>Eukaryota</taxon>
        <taxon>Fungi</taxon>
        <taxon>Dikarya</taxon>
        <taxon>Ascomycota</taxon>
        <taxon>Pezizomycotina</taxon>
        <taxon>Dothideomycetes</taxon>
        <taxon>Pleosporomycetidae</taxon>
        <taxon>Pleosporales</taxon>
        <taxon>Sporormiaceae</taxon>
        <taxon>Westerdykella</taxon>
    </lineage>
</organism>
<dbReference type="OrthoDB" id="2418081at2759"/>
<sequence length="547" mass="60857">MDGRVITPDELAQAQRFGDLVPVYKVDERTVVKTGDCVRLAEAEALKLVREKTTIPVPEVYNAYTDSDTGHVRIVMEFIEGDRLDDVWDKLDNDQKKEVIEQLRDFISQLREIKGSFIGSVDSTACEDQLFTDEIGGYGPYKDEESFNVGIATAVKRTLTGSWADTVTNMVMALRNHDIVMTHGAFHPRQECFVFQISRGTAISAKLPACPIFSNIFQPQFTIMTSSTSKSPVYSPPLTLPPPQTHKTTLIILHGRRSTAQKFAEPLLTHPVSPVSTVTSSTSSELSDSSKAFRDYFPHTKFVFPTAPLRRAVVFKRSLTHQWFDNWSLTQPELKQHLQIPGLRETSAYLHDLLRKEIEVVGAKNVVLMGLSQGCAASLIATLLWDGEAFGAAVGMCGYLPFRKGMAEAAEDARDGAEDPFEGSGDDEREDMLERDGEDAEGGETNFERAVEWLREELQASSEGGDDANKPLSMQSIPVFMGHGTEDEKVPCETGRLAAEFLSGIGVNVQWNEYEELGHWYSENMLRDVVTFLSGLKGWEDIVRVGK</sequence>
<feature type="domain" description="Phospholipase/carboxylesterase/thioesterase" evidence="4">
    <location>
        <begin position="297"/>
        <end position="410"/>
    </location>
</feature>
<keyword evidence="6" id="KW-1185">Reference proteome</keyword>
<dbReference type="SUPFAM" id="SSF53474">
    <property type="entry name" value="alpha/beta-Hydrolases"/>
    <property type="match status" value="1"/>
</dbReference>
<dbReference type="SUPFAM" id="SSF56112">
    <property type="entry name" value="Protein kinase-like (PK-like)"/>
    <property type="match status" value="1"/>
</dbReference>
<dbReference type="PANTHER" id="PTHR10655:SF64">
    <property type="entry name" value="PHOSPHOLIPASE_CARBOXYLESTERASE_THIOESTERASE DOMAIN-CONTAINING PROTEIN"/>
    <property type="match status" value="1"/>
</dbReference>